<dbReference type="SMART" id="SM00875">
    <property type="entry name" value="BACK"/>
    <property type="match status" value="1"/>
</dbReference>
<name>A0AAV1CQY9_OLDCO</name>
<dbReference type="CDD" id="cd18186">
    <property type="entry name" value="BTB_POZ_ZBTB_KLHL-like"/>
    <property type="match status" value="1"/>
</dbReference>
<evidence type="ECO:0000313" key="5">
    <source>
        <dbReference type="Proteomes" id="UP001161247"/>
    </source>
</evidence>
<dbReference type="Gene3D" id="3.80.10.10">
    <property type="entry name" value="Ribonuclease Inhibitor"/>
    <property type="match status" value="2"/>
</dbReference>
<dbReference type="SUPFAM" id="SSF54695">
    <property type="entry name" value="POZ domain"/>
    <property type="match status" value="1"/>
</dbReference>
<comment type="pathway">
    <text evidence="2">Protein modification; protein ubiquitination.</text>
</comment>
<dbReference type="Proteomes" id="UP001161247">
    <property type="component" value="Chromosome 3"/>
</dbReference>
<evidence type="ECO:0000256" key="2">
    <source>
        <dbReference type="ARBA" id="ARBA00004906"/>
    </source>
</evidence>
<dbReference type="Gene3D" id="1.25.40.420">
    <property type="match status" value="1"/>
</dbReference>
<dbReference type="InterPro" id="IPR011705">
    <property type="entry name" value="BACK"/>
</dbReference>
<dbReference type="GO" id="GO:0019005">
    <property type="term" value="C:SCF ubiquitin ligase complex"/>
    <property type="evidence" value="ECO:0007669"/>
    <property type="project" value="TreeGrafter"/>
</dbReference>
<evidence type="ECO:0000259" key="3">
    <source>
        <dbReference type="SMART" id="SM00875"/>
    </source>
</evidence>
<feature type="domain" description="BACK" evidence="3">
    <location>
        <begin position="162"/>
        <end position="270"/>
    </location>
</feature>
<comment type="function">
    <text evidence="1">May act as a substrate-specific adapter of an E3 ubiquitin-protein ligase complex (CUL3-RBX1-BTB) which mediates the ubiquitination and subsequent proteasomal degradation of target proteins.</text>
</comment>
<dbReference type="SUPFAM" id="SSF52047">
    <property type="entry name" value="RNI-like"/>
    <property type="match status" value="2"/>
</dbReference>
<protein>
    <submittedName>
        <fullName evidence="4">OLC1v1034284C1</fullName>
    </submittedName>
</protein>
<dbReference type="InterPro" id="IPR011333">
    <property type="entry name" value="SKP1/BTB/POZ_sf"/>
</dbReference>
<dbReference type="AlphaFoldDB" id="A0AAV1CQY9"/>
<accession>A0AAV1CQY9</accession>
<dbReference type="SMART" id="SM00367">
    <property type="entry name" value="LRR_CC"/>
    <property type="match status" value="6"/>
</dbReference>
<dbReference type="PANTHER" id="PTHR13318">
    <property type="entry name" value="PARTNER OF PAIRED, ISOFORM B-RELATED"/>
    <property type="match status" value="1"/>
</dbReference>
<dbReference type="InterPro" id="IPR006553">
    <property type="entry name" value="Leu-rich_rpt_Cys-con_subtyp"/>
</dbReference>
<evidence type="ECO:0000313" key="4">
    <source>
        <dbReference type="EMBL" id="CAI9097792.1"/>
    </source>
</evidence>
<sequence>MATNRNTGEDDGEFVIVKCIDPNDTESELDEFQEDGETISISTSDVDSWDLPSILAHKTIHIKASRNRLIDNCSYFRGLLCGSFSESCRSSVSIRWNKWSFLSILRFIFGCSVDLYSNNFIILHEAALFFGVETLLSHCQIWLSEVTSKKGPLLPLLELDVLIDIWKYGLEHVNDLISQICIGYLAKNFVWASSCKSFVDVPYQLLYSCIQHPFLTVDSEKFLCDAILLWLYANVQQSGYLSINEDACTAILRQIRCNLLPLGYLAGKRRCSFFSKFADRSLDDVLSLSGYPSSCVESIAGDDQLSGMTIRLTEYSKKVDLSGCPQIRIILLSSLIPSSKNNGIVHHKNIKQPSLGRHSLDVARLPTFSFEAVEEVDISNSSIMDLEEAVKLFCKSFPSLGKLRAANYLNFGIEKLNGLLANCPLLCDLDLAVDFNPLVPAKVSIVSSSLAPAPTRLIGDRSSWASLSFTARGHSMNTSTIVRLSLEGRSEISDSDLQAVAISCASLCFLNISGCLSVTDAGISFVILNCLSLESLLACDTSFGPQSVLALCSIEPIPEDTKVRIPLQSRAYKLQTLHIGGCSGVPDISLSELLSQTRLAESICLRETQLGDDALYRFQGCSLKMLDVSETKVTSVALAHVVNQNPGLKCLKARGCKYLSIDNKTEGRVFSSLLHTSRDLYSELGSSCKLSEFAIGWGFSWFALQTLKPAVGSLRTLVVGLGASLGPDGLKLLPFFCPSLETLVIYFQVISDSVLVSVMQSFEQLQVLALCYCSGEISSLSFQFSMPSLRKLKLERVAAWMTNADLVILTQSCMNLVELSLTGCKRLNAESQDIISSGWPGLTSIHLEDCGEVTTDGVSSLMNCRALEDLLLRHTGHGILKNVIAMLTSEMPMLRKISLDICDAKDSDFDIPDFSGRGFLSTVKIAKCKMQRSHLDLNKMDFRKAPVHKETLVMVWDSKKLARSVVTERL</sequence>
<organism evidence="4 5">
    <name type="scientific">Oldenlandia corymbosa var. corymbosa</name>
    <dbReference type="NCBI Taxonomy" id="529605"/>
    <lineage>
        <taxon>Eukaryota</taxon>
        <taxon>Viridiplantae</taxon>
        <taxon>Streptophyta</taxon>
        <taxon>Embryophyta</taxon>
        <taxon>Tracheophyta</taxon>
        <taxon>Spermatophyta</taxon>
        <taxon>Magnoliopsida</taxon>
        <taxon>eudicotyledons</taxon>
        <taxon>Gunneridae</taxon>
        <taxon>Pentapetalae</taxon>
        <taxon>asterids</taxon>
        <taxon>lamiids</taxon>
        <taxon>Gentianales</taxon>
        <taxon>Rubiaceae</taxon>
        <taxon>Rubioideae</taxon>
        <taxon>Spermacoceae</taxon>
        <taxon>Hedyotis-Oldenlandia complex</taxon>
        <taxon>Oldenlandia</taxon>
    </lineage>
</organism>
<dbReference type="Pfam" id="PF07707">
    <property type="entry name" value="BACK"/>
    <property type="match status" value="1"/>
</dbReference>
<reference evidence="4" key="1">
    <citation type="submission" date="2023-03" db="EMBL/GenBank/DDBJ databases">
        <authorList>
            <person name="Julca I."/>
        </authorList>
    </citation>
    <scope>NUCLEOTIDE SEQUENCE</scope>
</reference>
<dbReference type="GO" id="GO:0031146">
    <property type="term" value="P:SCF-dependent proteasomal ubiquitin-dependent protein catabolic process"/>
    <property type="evidence" value="ECO:0007669"/>
    <property type="project" value="TreeGrafter"/>
</dbReference>
<gene>
    <name evidence="4" type="ORF">OLC1_LOCUS8182</name>
</gene>
<proteinExistence type="predicted"/>
<evidence type="ECO:0000256" key="1">
    <source>
        <dbReference type="ARBA" id="ARBA00002668"/>
    </source>
</evidence>
<dbReference type="Gene3D" id="3.30.710.10">
    <property type="entry name" value="Potassium Channel Kv1.1, Chain A"/>
    <property type="match status" value="1"/>
</dbReference>
<dbReference type="EMBL" id="OX459120">
    <property type="protein sequence ID" value="CAI9097792.1"/>
    <property type="molecule type" value="Genomic_DNA"/>
</dbReference>
<keyword evidence="5" id="KW-1185">Reference proteome</keyword>
<dbReference type="InterPro" id="IPR032675">
    <property type="entry name" value="LRR_dom_sf"/>
</dbReference>